<accession>A0ABQ9F2I8</accession>
<dbReference type="SUPFAM" id="SSF52833">
    <property type="entry name" value="Thioredoxin-like"/>
    <property type="match status" value="1"/>
</dbReference>
<keyword evidence="5" id="KW-0732">Signal</keyword>
<comment type="subcellular location">
    <subcellularLocation>
        <location evidence="1">Secreted</location>
    </subcellularLocation>
</comment>
<name>A0ABQ9F2I8_TEGGR</name>
<dbReference type="Pfam" id="PF00255">
    <property type="entry name" value="GSHPx"/>
    <property type="match status" value="1"/>
</dbReference>
<sequence length="125" mass="13813">MNALHQELSSQGFSVVGVPCNQFNKEEPGWNGTEIMDGLKHVRPGGGFVPSFPMTEKVDVNGERQHPLYVYLKKFLVGRDGRVAARYHPKVLPEDIRDDILLEIKKPNPFPRASGIPVPVPGVVG</sequence>
<evidence type="ECO:0000256" key="1">
    <source>
        <dbReference type="ARBA" id="ARBA00004613"/>
    </source>
</evidence>
<dbReference type="PROSITE" id="PS51355">
    <property type="entry name" value="GLUTATHIONE_PEROXID_3"/>
    <property type="match status" value="1"/>
</dbReference>
<evidence type="ECO:0008006" key="9">
    <source>
        <dbReference type="Google" id="ProtNLM"/>
    </source>
</evidence>
<proteinExistence type="inferred from homology"/>
<evidence type="ECO:0000256" key="2">
    <source>
        <dbReference type="ARBA" id="ARBA00006926"/>
    </source>
</evidence>
<evidence type="ECO:0000256" key="6">
    <source>
        <dbReference type="ARBA" id="ARBA00023002"/>
    </source>
</evidence>
<dbReference type="EMBL" id="JARBDR010000496">
    <property type="protein sequence ID" value="KAJ8311615.1"/>
    <property type="molecule type" value="Genomic_DNA"/>
</dbReference>
<dbReference type="Proteomes" id="UP001217089">
    <property type="component" value="Unassembled WGS sequence"/>
</dbReference>
<dbReference type="PANTHER" id="PTHR11592">
    <property type="entry name" value="GLUTATHIONE PEROXIDASE"/>
    <property type="match status" value="1"/>
</dbReference>
<evidence type="ECO:0000256" key="4">
    <source>
        <dbReference type="ARBA" id="ARBA00022559"/>
    </source>
</evidence>
<reference evidence="7 8" key="1">
    <citation type="submission" date="2022-12" db="EMBL/GenBank/DDBJ databases">
        <title>Chromosome-level genome of Tegillarca granosa.</title>
        <authorList>
            <person name="Kim J."/>
        </authorList>
    </citation>
    <scope>NUCLEOTIDE SEQUENCE [LARGE SCALE GENOMIC DNA]</scope>
    <source>
        <strain evidence="7">Teg-2019</strain>
        <tissue evidence="7">Adductor muscle</tissue>
    </source>
</reference>
<dbReference type="InterPro" id="IPR036249">
    <property type="entry name" value="Thioredoxin-like_sf"/>
</dbReference>
<keyword evidence="8" id="KW-1185">Reference proteome</keyword>
<dbReference type="Gene3D" id="3.40.30.10">
    <property type="entry name" value="Glutaredoxin"/>
    <property type="match status" value="2"/>
</dbReference>
<dbReference type="InterPro" id="IPR000889">
    <property type="entry name" value="Glutathione_peroxidase"/>
</dbReference>
<gene>
    <name evidence="7" type="ORF">KUTeg_010970</name>
</gene>
<comment type="caution">
    <text evidence="7">The sequence shown here is derived from an EMBL/GenBank/DDBJ whole genome shotgun (WGS) entry which is preliminary data.</text>
</comment>
<keyword evidence="3" id="KW-0964">Secreted</keyword>
<protein>
    <recommendedName>
        <fullName evidence="9">Glutathione peroxidase</fullName>
    </recommendedName>
</protein>
<organism evidence="7 8">
    <name type="scientific">Tegillarca granosa</name>
    <name type="common">Malaysian cockle</name>
    <name type="synonym">Anadara granosa</name>
    <dbReference type="NCBI Taxonomy" id="220873"/>
    <lineage>
        <taxon>Eukaryota</taxon>
        <taxon>Metazoa</taxon>
        <taxon>Spiralia</taxon>
        <taxon>Lophotrochozoa</taxon>
        <taxon>Mollusca</taxon>
        <taxon>Bivalvia</taxon>
        <taxon>Autobranchia</taxon>
        <taxon>Pteriomorphia</taxon>
        <taxon>Arcoida</taxon>
        <taxon>Arcoidea</taxon>
        <taxon>Arcidae</taxon>
        <taxon>Tegillarca</taxon>
    </lineage>
</organism>
<evidence type="ECO:0000256" key="3">
    <source>
        <dbReference type="ARBA" id="ARBA00022525"/>
    </source>
</evidence>
<keyword evidence="4" id="KW-0575">Peroxidase</keyword>
<evidence type="ECO:0000313" key="7">
    <source>
        <dbReference type="EMBL" id="KAJ8311615.1"/>
    </source>
</evidence>
<keyword evidence="6" id="KW-0560">Oxidoreductase</keyword>
<comment type="similarity">
    <text evidence="2">Belongs to the glutathione peroxidase family.</text>
</comment>
<evidence type="ECO:0000256" key="5">
    <source>
        <dbReference type="ARBA" id="ARBA00022729"/>
    </source>
</evidence>
<dbReference type="PANTHER" id="PTHR11592:SF88">
    <property type="entry name" value="GLUTATHIONE PEROXIDASE-RELATED"/>
    <property type="match status" value="1"/>
</dbReference>
<evidence type="ECO:0000313" key="8">
    <source>
        <dbReference type="Proteomes" id="UP001217089"/>
    </source>
</evidence>